<dbReference type="GO" id="GO:0003918">
    <property type="term" value="F:DNA topoisomerase type II (double strand cut, ATP-hydrolyzing) activity"/>
    <property type="evidence" value="ECO:0007669"/>
    <property type="project" value="UniProtKB-UniRule"/>
</dbReference>
<dbReference type="Gene3D" id="3.30.230.10">
    <property type="match status" value="1"/>
</dbReference>
<feature type="compositionally biased region" description="Polar residues" evidence="15">
    <location>
        <begin position="1292"/>
        <end position="1302"/>
    </location>
</feature>
<evidence type="ECO:0000259" key="16">
    <source>
        <dbReference type="PROSITE" id="PS50880"/>
    </source>
</evidence>
<evidence type="ECO:0000256" key="13">
    <source>
        <dbReference type="RuleBase" id="RU362094"/>
    </source>
</evidence>
<dbReference type="Pfam" id="PF16898">
    <property type="entry name" value="TOPRIM_C"/>
    <property type="match status" value="1"/>
</dbReference>
<dbReference type="Pfam" id="PF00521">
    <property type="entry name" value="DNA_topoisoIV"/>
    <property type="match status" value="1"/>
</dbReference>
<dbReference type="CDD" id="cd00187">
    <property type="entry name" value="TOP4c"/>
    <property type="match status" value="1"/>
</dbReference>
<dbReference type="Gene3D" id="3.90.199.10">
    <property type="entry name" value="Topoisomerase II, domain 5"/>
    <property type="match status" value="1"/>
</dbReference>
<keyword evidence="6 13" id="KW-0547">Nucleotide-binding</keyword>
<dbReference type="CDD" id="cd03481">
    <property type="entry name" value="TopoIIA_Trans_ScTopoIIA"/>
    <property type="match status" value="1"/>
</dbReference>
<evidence type="ECO:0000256" key="3">
    <source>
        <dbReference type="ARBA" id="ARBA00001946"/>
    </source>
</evidence>
<dbReference type="FunFam" id="3.40.50.670:FF:000001">
    <property type="entry name" value="DNA topoisomerase 2"/>
    <property type="match status" value="2"/>
</dbReference>
<dbReference type="Proteomes" id="UP000030758">
    <property type="component" value="Unassembled WGS sequence"/>
</dbReference>
<evidence type="ECO:0000256" key="5">
    <source>
        <dbReference type="ARBA" id="ARBA00022723"/>
    </source>
</evidence>
<dbReference type="SUPFAM" id="SSF54211">
    <property type="entry name" value="Ribosomal protein S5 domain 2-like"/>
    <property type="match status" value="1"/>
</dbReference>
<proteinExistence type="inferred from homology"/>
<dbReference type="InterPro" id="IPR013760">
    <property type="entry name" value="Topo_IIA-like_dom_sf"/>
</dbReference>
<organism evidence="18">
    <name type="scientific">Trichuris suis</name>
    <name type="common">pig whipworm</name>
    <dbReference type="NCBI Taxonomy" id="68888"/>
    <lineage>
        <taxon>Eukaryota</taxon>
        <taxon>Metazoa</taxon>
        <taxon>Ecdysozoa</taxon>
        <taxon>Nematoda</taxon>
        <taxon>Enoplea</taxon>
        <taxon>Dorylaimia</taxon>
        <taxon>Trichinellida</taxon>
        <taxon>Trichuridae</taxon>
        <taxon>Trichuris</taxon>
    </lineage>
</organism>
<dbReference type="FunFam" id="3.90.199.10:FF:000002">
    <property type="entry name" value="DNA topoisomerase 2"/>
    <property type="match status" value="1"/>
</dbReference>
<keyword evidence="9 12" id="KW-0799">Topoisomerase</keyword>
<dbReference type="InterPro" id="IPR013759">
    <property type="entry name" value="Topo_IIA_B_C"/>
</dbReference>
<keyword evidence="5" id="KW-0479">Metal-binding</keyword>
<dbReference type="EMBL" id="KL367483">
    <property type="protein sequence ID" value="KFD71293.1"/>
    <property type="molecule type" value="Genomic_DNA"/>
</dbReference>
<evidence type="ECO:0000256" key="1">
    <source>
        <dbReference type="ARBA" id="ARBA00000185"/>
    </source>
</evidence>
<dbReference type="SMART" id="SM00434">
    <property type="entry name" value="TOP4c"/>
    <property type="match status" value="1"/>
</dbReference>
<gene>
    <name evidence="18" type="ORF">M514_03544</name>
</gene>
<feature type="region of interest" description="Disordered" evidence="15">
    <location>
        <begin position="1191"/>
        <end position="1214"/>
    </location>
</feature>
<dbReference type="FunFam" id="3.30.1490.30:FF:000001">
    <property type="entry name" value="DNA topoisomerase 2"/>
    <property type="match status" value="1"/>
</dbReference>
<dbReference type="InterPro" id="IPR034157">
    <property type="entry name" value="TOPRIM_TopoII"/>
</dbReference>
<feature type="domain" description="Topo IIA-type catalytic" evidence="17">
    <location>
        <begin position="710"/>
        <end position="1176"/>
    </location>
</feature>
<dbReference type="CDD" id="cd16930">
    <property type="entry name" value="HATPase_TopII-like"/>
    <property type="match status" value="1"/>
</dbReference>
<evidence type="ECO:0000256" key="14">
    <source>
        <dbReference type="SAM" id="Coils"/>
    </source>
</evidence>
<keyword evidence="11 12" id="KW-0413">Isomerase</keyword>
<feature type="region of interest" description="Disordered" evidence="15">
    <location>
        <begin position="1386"/>
        <end position="1408"/>
    </location>
</feature>
<dbReference type="InterPro" id="IPR002205">
    <property type="entry name" value="Topo_IIA_dom_A"/>
</dbReference>
<feature type="coiled-coil region" evidence="14">
    <location>
        <begin position="1050"/>
        <end position="1077"/>
    </location>
</feature>
<dbReference type="FunFam" id="3.30.1360.40:FF:000003">
    <property type="entry name" value="DNA topoisomerase 2"/>
    <property type="match status" value="1"/>
</dbReference>
<dbReference type="GO" id="GO:0000819">
    <property type="term" value="P:sister chromatid segregation"/>
    <property type="evidence" value="ECO:0007669"/>
    <property type="project" value="TreeGrafter"/>
</dbReference>
<dbReference type="Gene3D" id="3.40.50.670">
    <property type="match status" value="1"/>
</dbReference>
<evidence type="ECO:0000313" key="18">
    <source>
        <dbReference type="EMBL" id="KFD71293.1"/>
    </source>
</evidence>
<dbReference type="InterPro" id="IPR036890">
    <property type="entry name" value="HATPase_C_sf"/>
</dbReference>
<comment type="catalytic activity">
    <reaction evidence="1 12 13">
        <text>ATP-dependent breakage, passage and rejoining of double-stranded DNA.</text>
        <dbReference type="EC" id="5.6.2.2"/>
    </reaction>
</comment>
<dbReference type="PRINTS" id="PR00418">
    <property type="entry name" value="TPI2FAMILY"/>
</dbReference>
<dbReference type="GO" id="GO:0003677">
    <property type="term" value="F:DNA binding"/>
    <property type="evidence" value="ECO:0007669"/>
    <property type="project" value="UniProtKB-UniRule"/>
</dbReference>
<evidence type="ECO:0000256" key="6">
    <source>
        <dbReference type="ARBA" id="ARBA00022741"/>
    </source>
</evidence>
<accession>A0A085NP97</accession>
<evidence type="ECO:0000256" key="7">
    <source>
        <dbReference type="ARBA" id="ARBA00022840"/>
    </source>
</evidence>
<keyword evidence="14" id="KW-0175">Coiled coil</keyword>
<evidence type="ECO:0000256" key="2">
    <source>
        <dbReference type="ARBA" id="ARBA00001913"/>
    </source>
</evidence>
<comment type="function">
    <text evidence="13">Control of topological states of DNA by transient breakage and subsequent rejoining of DNA strands. Topoisomerase II makes double-strand breaks.</text>
</comment>
<dbReference type="InterPro" id="IPR006171">
    <property type="entry name" value="TOPRIM_dom"/>
</dbReference>
<dbReference type="InterPro" id="IPR020568">
    <property type="entry name" value="Ribosomal_Su5_D2-typ_SF"/>
</dbReference>
<keyword evidence="7 13" id="KW-0067">ATP-binding</keyword>
<dbReference type="InterPro" id="IPR031660">
    <property type="entry name" value="TOPRIM_C"/>
</dbReference>
<dbReference type="SMART" id="SM00433">
    <property type="entry name" value="TOP2c"/>
    <property type="match status" value="1"/>
</dbReference>
<dbReference type="Pfam" id="PF00204">
    <property type="entry name" value="DNA_gyraseB"/>
    <property type="match status" value="1"/>
</dbReference>
<dbReference type="Gene3D" id="3.30.1490.30">
    <property type="match status" value="1"/>
</dbReference>
<dbReference type="EC" id="5.6.2.2" evidence="13"/>
<dbReference type="FunFam" id="3.30.230.10:FF:000008">
    <property type="entry name" value="DNA topoisomerase 2"/>
    <property type="match status" value="1"/>
</dbReference>
<dbReference type="InterPro" id="IPR013757">
    <property type="entry name" value="Topo_IIA_A_a_sf"/>
</dbReference>
<comment type="subunit">
    <text evidence="13">Homodimer.</text>
</comment>
<dbReference type="InterPro" id="IPR014721">
    <property type="entry name" value="Ribsml_uS5_D2-typ_fold_subgr"/>
</dbReference>
<evidence type="ECO:0000259" key="17">
    <source>
        <dbReference type="PROSITE" id="PS52040"/>
    </source>
</evidence>
<dbReference type="CDD" id="cd03365">
    <property type="entry name" value="TOPRIM_TopoIIA"/>
    <property type="match status" value="1"/>
</dbReference>
<evidence type="ECO:0000256" key="12">
    <source>
        <dbReference type="PROSITE-ProRule" id="PRU01384"/>
    </source>
</evidence>
<feature type="region of interest" description="Disordered" evidence="15">
    <location>
        <begin position="1273"/>
        <end position="1302"/>
    </location>
</feature>
<dbReference type="GO" id="GO:0000712">
    <property type="term" value="P:resolution of meiotic recombination intermediates"/>
    <property type="evidence" value="ECO:0007669"/>
    <property type="project" value="TreeGrafter"/>
</dbReference>
<dbReference type="InterPro" id="IPR001241">
    <property type="entry name" value="Topo_IIA"/>
</dbReference>
<dbReference type="Pfam" id="PF02518">
    <property type="entry name" value="HATPase_c"/>
    <property type="match status" value="1"/>
</dbReference>
<keyword evidence="8" id="KW-0460">Magnesium</keyword>
<dbReference type="GO" id="GO:0005634">
    <property type="term" value="C:nucleus"/>
    <property type="evidence" value="ECO:0007669"/>
    <property type="project" value="TreeGrafter"/>
</dbReference>
<evidence type="ECO:0000256" key="4">
    <source>
        <dbReference type="ARBA" id="ARBA00011080"/>
    </source>
</evidence>
<dbReference type="InterPro" id="IPR001154">
    <property type="entry name" value="TopoII_euk"/>
</dbReference>
<dbReference type="GO" id="GO:0046872">
    <property type="term" value="F:metal ion binding"/>
    <property type="evidence" value="ECO:0007669"/>
    <property type="project" value="UniProtKB-KW"/>
</dbReference>
<protein>
    <recommendedName>
        <fullName evidence="13">DNA topoisomerase 2</fullName>
        <ecNumber evidence="13">5.6.2.2</ecNumber>
    </recommendedName>
</protein>
<feature type="region of interest" description="Disordered" evidence="15">
    <location>
        <begin position="1482"/>
        <end position="1503"/>
    </location>
</feature>
<comment type="cofactor">
    <cofactor evidence="2">
        <name>Ca(2+)</name>
        <dbReference type="ChEBI" id="CHEBI:29108"/>
    </cofactor>
</comment>
<sequence length="1522" mass="172710">MASPDVFSPIENFPGRQRREATIEETYQKKTQLEHVIIRPDTYIGSVELHKEVMWVIDSNLDKMVQREITYVPGLYKIFDEILVNAADNKQRDPTMTCIKVTINQNMNEISVWNDGRGIPVVEHKVEKMYVPTLIFGTLLTSSNYDDSEKKVTGGRNGYGAKLCNIFSKRFTVETSCREYGKLFKQTWEDNMQKSSDPIVIACSQADYTCVKFIPDLAKFGMSALDDDIVALMSRRAYDVAGSTKGVKVYLNGKRLPVSGFRDYIDLYTKNRLDENQQPLKIVYEQCNPRWELAVTVSDKGFQQVSFVNSIATTKGGRHIDHALEGIIAKVVEVIKKDAKKSGFSVKPFQVKNHLWIFVNCLIENPTFDSQTKENMTLPVKSFGSKCTPSEKFLGQVVKCGILECVTQWLKFKALSQLNSQCSSSKHSKLKGIPKLEDANEAGTKNSHSCTLILTEGDSAKTLAVSGFSVVGRDYYGVFPLKGKMLNVREATHAQICKNEEITNILKIIGLQYKRKYESAEELRTLRYGKVMIMADQDQDGSHIKGLVINFIHHNWPSLIRQNFLEEFITPIVKVSKGKEVKAFFSLPEYEEWKAQTHNWCSWKVKYYKGLGTSTAKEAKEYFSDMYRHRIRFHYAGNEDDCALDLAFSKKKVEDRKEWLSDWMIKRKRQRLDNIPDAYLYGKNTKAVSFKDFVDKELILFSNMDNERSIPSLVDGLKPGQRKVMFTCFKRNDKREVKVAQLAGSVAEISAYHHGEASLMGTIINLAHDFVGSNNINLLLPVGQFGTRLQGGKDAASARYIFTMLNPVTRALFHESDIPCLNFLFDDNQRIEPEWYCPILPTVLINGAEGIGTGWSTKVPNYNPRELVDNIRRMMNDEEPHPMKPWYKNFRGVIEQVSPERFVCFGNVAQISPNTIEITELPIGIWTQTYKESVLEPMLYGSELKQPLITDFKEYHTDTTVRFVVKVKPENMASVLQSVHTVFKLQSSISTSSMVTLFLSSFIPLMAASFFQVLFDAEGCLRRFENAEDILKEFYTVRLSMYAKRKAHLIGLLTAQAKRLENQARFVMEKIEDIIKIENVKKKVIVDQLVDRRYDPDPLRKWKQHQEADTTEEDSESIATDSASACLSDFDYLLSMAVLKFSEEEKDKLLAERSQKFKELHDLKQKSSKDLWNDDLELFLSELDKQEKREKEDAKLSFNESKTHWRPGSSIQQKQILPSENGVPLMPVVTQEFRQKVEKALQVKMRQRAIKTAEATGDKIALDKLRKRSAASKVKNKYLSPAKKSPFREQKTVSGSDQSSKSITDWISTCKPRDAVPCTKPSDHIGLEEKSRPIGSGIRKFLQPMKAVIDTDLTNAGTSESSANMSPKRTSGEAAVHLHKTARLSSISDEGKTGLQKESSPFIDLTSDDNDRAGKAECGLIQKLLKEKSHNTTRKASPFCKVSKNGDQFSKKTGVAKRPVATVEMPRKSKKPKTSIMEWLGDKHDACPEPSTSANRNVASTPWHCDKKDSSALIISDDDDSI</sequence>
<dbReference type="InterPro" id="IPR018522">
    <property type="entry name" value="TopoIIA_CS"/>
</dbReference>
<evidence type="ECO:0000256" key="8">
    <source>
        <dbReference type="ARBA" id="ARBA00022842"/>
    </source>
</evidence>
<dbReference type="PROSITE" id="PS00177">
    <property type="entry name" value="TOPOISOMERASE_II"/>
    <property type="match status" value="1"/>
</dbReference>
<dbReference type="SUPFAM" id="SSF55874">
    <property type="entry name" value="ATPase domain of HSP90 chaperone/DNA topoisomerase II/histidine kinase"/>
    <property type="match status" value="1"/>
</dbReference>
<dbReference type="Gene3D" id="1.10.268.10">
    <property type="entry name" value="Topoisomerase, domain 3"/>
    <property type="match status" value="1"/>
</dbReference>
<dbReference type="PRINTS" id="PR01158">
    <property type="entry name" value="TOPISMRASEII"/>
</dbReference>
<dbReference type="InterPro" id="IPR050634">
    <property type="entry name" value="DNA_Topoisomerase_II"/>
</dbReference>
<name>A0A085NP97_9BILA</name>
<comment type="cofactor">
    <cofactor evidence="3">
        <name>Mg(2+)</name>
        <dbReference type="ChEBI" id="CHEBI:18420"/>
    </cofactor>
</comment>
<evidence type="ECO:0000256" key="11">
    <source>
        <dbReference type="ARBA" id="ARBA00023235"/>
    </source>
</evidence>
<evidence type="ECO:0000256" key="15">
    <source>
        <dbReference type="SAM" id="MobiDB-lite"/>
    </source>
</evidence>
<feature type="active site" description="O-(5'-phospho-DNA)-tyrosine intermediate" evidence="12">
    <location>
        <position position="800"/>
    </location>
</feature>
<comment type="similarity">
    <text evidence="4 13">Belongs to the type II topoisomerase family.</text>
</comment>
<dbReference type="PROSITE" id="PS50880">
    <property type="entry name" value="TOPRIM"/>
    <property type="match status" value="1"/>
</dbReference>
<dbReference type="InterPro" id="IPR003594">
    <property type="entry name" value="HATPase_dom"/>
</dbReference>
<dbReference type="InterPro" id="IPR013758">
    <property type="entry name" value="Topo_IIA_A/C_ab"/>
</dbReference>
<feature type="compositionally biased region" description="Polar residues" evidence="15">
    <location>
        <begin position="1490"/>
        <end position="1500"/>
    </location>
</feature>
<dbReference type="SUPFAM" id="SSF56719">
    <property type="entry name" value="Type II DNA topoisomerase"/>
    <property type="match status" value="1"/>
</dbReference>
<dbReference type="InterPro" id="IPR013506">
    <property type="entry name" value="Topo_IIA_bsu_dom2"/>
</dbReference>
<dbReference type="GO" id="GO:0005524">
    <property type="term" value="F:ATP binding"/>
    <property type="evidence" value="ECO:0007669"/>
    <property type="project" value="UniProtKB-UniRule"/>
</dbReference>
<dbReference type="GO" id="GO:0006265">
    <property type="term" value="P:DNA topological change"/>
    <property type="evidence" value="ECO:0007669"/>
    <property type="project" value="UniProtKB-UniRule"/>
</dbReference>
<reference evidence="18" key="1">
    <citation type="journal article" date="2014" name="Nat. Genet.">
        <title>Genome and transcriptome of the porcine whipworm Trichuris suis.</title>
        <authorList>
            <person name="Jex A.R."/>
            <person name="Nejsum P."/>
            <person name="Schwarz E.M."/>
            <person name="Hu L."/>
            <person name="Young N.D."/>
            <person name="Hall R.S."/>
            <person name="Korhonen P.K."/>
            <person name="Liao S."/>
            <person name="Thamsborg S."/>
            <person name="Xia J."/>
            <person name="Xu P."/>
            <person name="Wang S."/>
            <person name="Scheerlinck J.P."/>
            <person name="Hofmann A."/>
            <person name="Sternberg P.W."/>
            <person name="Wang J."/>
            <person name="Gasser R.B."/>
        </authorList>
    </citation>
    <scope>NUCLEOTIDE SEQUENCE [LARGE SCALE GENOMIC DNA]</scope>
    <source>
        <strain evidence="18">DCEP-RM93F</strain>
    </source>
</reference>
<evidence type="ECO:0000256" key="10">
    <source>
        <dbReference type="ARBA" id="ARBA00023125"/>
    </source>
</evidence>
<dbReference type="PANTHER" id="PTHR10169:SF38">
    <property type="entry name" value="DNA TOPOISOMERASE 2"/>
    <property type="match status" value="1"/>
</dbReference>
<dbReference type="PANTHER" id="PTHR10169">
    <property type="entry name" value="DNA TOPOISOMERASE/GYRASE"/>
    <property type="match status" value="1"/>
</dbReference>
<keyword evidence="10 12" id="KW-0238">DNA-binding</keyword>
<feature type="domain" description="Toprim" evidence="16">
    <location>
        <begin position="450"/>
        <end position="567"/>
    </location>
</feature>
<evidence type="ECO:0000256" key="9">
    <source>
        <dbReference type="ARBA" id="ARBA00023029"/>
    </source>
</evidence>
<dbReference type="Pfam" id="PF01751">
    <property type="entry name" value="Toprim"/>
    <property type="match status" value="1"/>
</dbReference>
<dbReference type="Gene3D" id="3.30.565.10">
    <property type="entry name" value="Histidine kinase-like ATPase, C-terminal domain"/>
    <property type="match status" value="1"/>
</dbReference>
<dbReference type="PROSITE" id="PS52040">
    <property type="entry name" value="TOPO_IIA"/>
    <property type="match status" value="1"/>
</dbReference>
<dbReference type="FunFam" id="3.30.565.10:FF:000004">
    <property type="entry name" value="DNA topoisomerase 2"/>
    <property type="match status" value="1"/>
</dbReference>
<dbReference type="Gene3D" id="3.30.1360.40">
    <property type="match status" value="1"/>
</dbReference>